<evidence type="ECO:0000313" key="3">
    <source>
        <dbReference type="Proteomes" id="UP001594288"/>
    </source>
</evidence>
<organism evidence="2 3">
    <name type="scientific">Eiseniibacteriota bacterium</name>
    <dbReference type="NCBI Taxonomy" id="2212470"/>
    <lineage>
        <taxon>Bacteria</taxon>
        <taxon>Candidatus Eiseniibacteriota</taxon>
    </lineage>
</organism>
<dbReference type="Proteomes" id="UP001594288">
    <property type="component" value="Unassembled WGS sequence"/>
</dbReference>
<proteinExistence type="predicted"/>
<comment type="caution">
    <text evidence="2">The sequence shown here is derived from an EMBL/GenBank/DDBJ whole genome shotgun (WGS) entry which is preliminary data.</text>
</comment>
<feature type="domain" description="FlgD/Vpr Ig-like" evidence="1">
    <location>
        <begin position="213"/>
        <end position="255"/>
    </location>
</feature>
<evidence type="ECO:0000259" key="1">
    <source>
        <dbReference type="Pfam" id="PF13860"/>
    </source>
</evidence>
<accession>A0ABV6YQ71</accession>
<gene>
    <name evidence="2" type="ORF">ACFL2Z_04815</name>
</gene>
<keyword evidence="3" id="KW-1185">Reference proteome</keyword>
<dbReference type="Gene3D" id="2.60.40.4070">
    <property type="match status" value="1"/>
</dbReference>
<dbReference type="Pfam" id="PF13860">
    <property type="entry name" value="FlgD_ig"/>
    <property type="match status" value="1"/>
</dbReference>
<sequence length="274" mass="29132">MRVTSWMAGMLSAALLLLWLGSASASLIVSIEPAVTEASVGDTVEIAVHADGPDSIGWYWLSISTTPEVVTYLDCRTDILLGCPSGWNCMLCGPTGEPGVFEADCACFGQGSCVGIPGDLITIRYIVVGEGVSPVAFEFARVSDCARDMIVLESVIDGSIVVGEASIRPGDSCPDPFVGSFTGFPNPFREGVTLRFQVPPPSDGIGVATKQDYIKIFDCTGRVVRTLEVIISPGEHSITWDGSDWKGGSVPPGIYFCRFPAKDGFGTYKITRVD</sequence>
<protein>
    <submittedName>
        <fullName evidence="2">FlgD immunoglobulin-like domain containing protein</fullName>
    </submittedName>
</protein>
<reference evidence="2 3" key="1">
    <citation type="submission" date="2024-09" db="EMBL/GenBank/DDBJ databases">
        <authorList>
            <person name="D'Angelo T."/>
        </authorList>
    </citation>
    <scope>NUCLEOTIDE SEQUENCE [LARGE SCALE GENOMIC DNA]</scope>
    <source>
        <strain evidence="2">SAG AM-311-F02</strain>
    </source>
</reference>
<dbReference type="InterPro" id="IPR025965">
    <property type="entry name" value="FlgD/Vpr_Ig-like"/>
</dbReference>
<name>A0ABV6YQ71_UNCEI</name>
<evidence type="ECO:0000313" key="2">
    <source>
        <dbReference type="EMBL" id="MFC1800211.1"/>
    </source>
</evidence>
<dbReference type="EMBL" id="JBHPEI010000087">
    <property type="protein sequence ID" value="MFC1800211.1"/>
    <property type="molecule type" value="Genomic_DNA"/>
</dbReference>